<evidence type="ECO:0000313" key="1">
    <source>
        <dbReference type="EMBL" id="MEC3861206.1"/>
    </source>
</evidence>
<organism evidence="1 2">
    <name type="scientific">Mesobacterium hydrothermale</name>
    <dbReference type="NCBI Taxonomy" id="3111907"/>
    <lineage>
        <taxon>Bacteria</taxon>
        <taxon>Pseudomonadati</taxon>
        <taxon>Pseudomonadota</taxon>
        <taxon>Alphaproteobacteria</taxon>
        <taxon>Rhodobacterales</taxon>
        <taxon>Roseobacteraceae</taxon>
        <taxon>Mesobacterium</taxon>
    </lineage>
</organism>
<evidence type="ECO:0000313" key="2">
    <source>
        <dbReference type="Proteomes" id="UP001348149"/>
    </source>
</evidence>
<dbReference type="RefSeq" id="WP_326296921.1">
    <property type="nucleotide sequence ID" value="NZ_JAYLLH010000008.1"/>
</dbReference>
<dbReference type="InterPro" id="IPR038666">
    <property type="entry name" value="SSP1_head-tail_sf"/>
</dbReference>
<comment type="caution">
    <text evidence="1">The sequence shown here is derived from an EMBL/GenBank/DDBJ whole genome shotgun (WGS) entry which is preliminary data.</text>
</comment>
<dbReference type="Pfam" id="PF05521">
    <property type="entry name" value="Phage_HCP"/>
    <property type="match status" value="1"/>
</dbReference>
<dbReference type="InterPro" id="IPR008767">
    <property type="entry name" value="Phage_SPP1_head-tail_adaptor"/>
</dbReference>
<dbReference type="EMBL" id="JAYLLH010000008">
    <property type="protein sequence ID" value="MEC3861206.1"/>
    <property type="molecule type" value="Genomic_DNA"/>
</dbReference>
<proteinExistence type="predicted"/>
<gene>
    <name evidence="1" type="ORF">VK792_07915</name>
</gene>
<sequence>MVLNAGSLSRRIQIRRYNETGRDGFGNPVGEWEDFGPVIFARRRDISDAERLSAGAWGNKLVTRFIIRATAFGRSIARYDRLVHEGITYGIDGIKEVPDDRGFLEITAQTSEAP</sequence>
<keyword evidence="2" id="KW-1185">Reference proteome</keyword>
<protein>
    <submittedName>
        <fullName evidence="1">Head-tail adaptor protein</fullName>
    </submittedName>
</protein>
<name>A0ABU6HFX9_9RHOB</name>
<dbReference type="Proteomes" id="UP001348149">
    <property type="component" value="Unassembled WGS sequence"/>
</dbReference>
<accession>A0ABU6HFX9</accession>
<reference evidence="1 2" key="1">
    <citation type="submission" date="2024-01" db="EMBL/GenBank/DDBJ databases">
        <title>Mesobacterium rodlantinim sp. nov., isolated from shallow sea hydrothermal systems off Kueishantao Island.</title>
        <authorList>
            <person name="Su Z."/>
            <person name="Tang K."/>
        </authorList>
    </citation>
    <scope>NUCLEOTIDE SEQUENCE [LARGE SCALE GENOMIC DNA]</scope>
    <source>
        <strain evidence="1 2">TK19101</strain>
    </source>
</reference>
<dbReference type="Gene3D" id="2.40.10.270">
    <property type="entry name" value="Bacteriophage SPP1 head-tail adaptor protein"/>
    <property type="match status" value="1"/>
</dbReference>